<dbReference type="RefSeq" id="NP_059378.1">
    <property type="nucleotide sequence ID" value="NC_000887.3"/>
</dbReference>
<proteinExistence type="predicted"/>
<dbReference type="InterPro" id="IPR036986">
    <property type="entry name" value="S4_RNA-bd_sf"/>
</dbReference>
<keyword evidence="3" id="KW-0687">Ribonucleoprotein</keyword>
<protein>
    <submittedName>
        <fullName evidence="3">30S ribosomal protein S4</fullName>
    </submittedName>
</protein>
<sequence length="181" mass="22088">MKAPYRLKKLIKYLKFNKIHGEKNLKFKHFENFPYLITKKTSDQELRNFYRVQSQAKNYIFHYSKTIDSKFFTRVDIILLFSNFATSIQEVHQWINHRLVFINHKNVKNYNQHIFNNTIIQLHPKLAKVIYNNLVYKYKQLKVLTKKNRALNSLFYVNYYIYGSTFLQLNYKLLSLKVIYK</sequence>
<feature type="domain" description="RNA-binding S4" evidence="2">
    <location>
        <begin position="73"/>
        <end position="135"/>
    </location>
</feature>
<keyword evidence="3" id="KW-0496">Mitochondrion</keyword>
<reference evidence="3" key="2">
    <citation type="submission" date="2020-01" db="EMBL/GenBank/DDBJ databases">
        <title>Re-sequencing of the mitochondrial genome of Cyanidioschyzon merolae 10D.</title>
        <authorList>
            <person name="Moriyama T."/>
            <person name="Mori-Moriyama N."/>
            <person name="Sato N."/>
        </authorList>
    </citation>
    <scope>NUCLEOTIDE SEQUENCE</scope>
    <source>
        <strain evidence="3">10D-T</strain>
    </source>
</reference>
<dbReference type="SUPFAM" id="SSF55174">
    <property type="entry name" value="Alpha-L RNA-binding motif"/>
    <property type="match status" value="1"/>
</dbReference>
<dbReference type="GeneID" id="3125686"/>
<accession>A0A679F505</accession>
<dbReference type="SMART" id="SM00363">
    <property type="entry name" value="S4"/>
    <property type="match status" value="1"/>
</dbReference>
<evidence type="ECO:0000313" key="3">
    <source>
        <dbReference type="EMBL" id="BBU60061.1"/>
    </source>
</evidence>
<evidence type="ECO:0000256" key="1">
    <source>
        <dbReference type="PROSITE-ProRule" id="PRU00182"/>
    </source>
</evidence>
<gene>
    <name evidence="3" type="primary">rps4</name>
    <name evidence="3" type="ORF">CME10DT_Mp0030</name>
</gene>
<dbReference type="InterPro" id="IPR002942">
    <property type="entry name" value="S4_RNA-bd"/>
</dbReference>
<organism evidence="3">
    <name type="scientific">Cyanidioschyzon merolae</name>
    <name type="common">Red alga</name>
    <dbReference type="NCBI Taxonomy" id="45157"/>
    <lineage>
        <taxon>Eukaryota</taxon>
        <taxon>Rhodophyta</taxon>
        <taxon>Bangiophyceae</taxon>
        <taxon>Cyanidiales</taxon>
        <taxon>Cyanidiaceae</taxon>
        <taxon>Cyanidioschyzon</taxon>
    </lineage>
</organism>
<name>A0A679F505_CYAME</name>
<geneLocation type="mitochondrion" evidence="3"/>
<reference evidence="3" key="1">
    <citation type="journal article" date="1998" name="Nucleic Acids Res.">
        <title>Structure and organization of the mitochondrial genome of the unicellular red alga Cyanidioschyzon merolae deduced from the complete nucleotide sequence.</title>
        <authorList>
            <person name="Ohta N."/>
            <person name="Sato N."/>
            <person name="Kuroiwa T."/>
        </authorList>
    </citation>
    <scope>NUCLEOTIDE SEQUENCE [LARGE SCALE GENOMIC DNA]</scope>
    <source>
        <strain evidence="3">10D-T</strain>
    </source>
</reference>
<dbReference type="EMBL" id="LC519602">
    <property type="protein sequence ID" value="BBU60061.1"/>
    <property type="molecule type" value="Genomic_DNA"/>
</dbReference>
<evidence type="ECO:0000259" key="2">
    <source>
        <dbReference type="SMART" id="SM00363"/>
    </source>
</evidence>
<dbReference type="AlphaFoldDB" id="A0A679F505"/>
<dbReference type="GO" id="GO:0003723">
    <property type="term" value="F:RNA binding"/>
    <property type="evidence" value="ECO:0007669"/>
    <property type="project" value="UniProtKB-KW"/>
</dbReference>
<keyword evidence="1" id="KW-0694">RNA-binding</keyword>
<dbReference type="CDD" id="cd00165">
    <property type="entry name" value="S4"/>
    <property type="match status" value="1"/>
</dbReference>
<dbReference type="GO" id="GO:0005840">
    <property type="term" value="C:ribosome"/>
    <property type="evidence" value="ECO:0007669"/>
    <property type="project" value="UniProtKB-KW"/>
</dbReference>
<dbReference type="Gene3D" id="3.10.290.10">
    <property type="entry name" value="RNA-binding S4 domain"/>
    <property type="match status" value="1"/>
</dbReference>
<dbReference type="HOGENOM" id="CLU_1491106_0_0_1"/>
<dbReference type="Pfam" id="PF01479">
    <property type="entry name" value="S4"/>
    <property type="match status" value="1"/>
</dbReference>
<keyword evidence="3" id="KW-0689">Ribosomal protein</keyword>
<dbReference type="PROSITE" id="PS50889">
    <property type="entry name" value="S4"/>
    <property type="match status" value="1"/>
</dbReference>